<dbReference type="EMBL" id="LMWP01000005">
    <property type="protein sequence ID" value="KUN31582.1"/>
    <property type="molecule type" value="Genomic_DNA"/>
</dbReference>
<dbReference type="Gene3D" id="2.30.110.10">
    <property type="entry name" value="Electron Transport, Fmn-binding Protein, Chain A"/>
    <property type="match status" value="1"/>
</dbReference>
<proteinExistence type="predicted"/>
<dbReference type="InterPro" id="IPR002563">
    <property type="entry name" value="Flavin_Rdtase-like_dom"/>
</dbReference>
<dbReference type="GO" id="GO:0006208">
    <property type="term" value="P:pyrimidine nucleobase catabolic process"/>
    <property type="evidence" value="ECO:0007669"/>
    <property type="project" value="TreeGrafter"/>
</dbReference>
<dbReference type="PANTHER" id="PTHR30466:SF1">
    <property type="entry name" value="FMN REDUCTASE (NADH) RUTF"/>
    <property type="match status" value="1"/>
</dbReference>
<dbReference type="Proteomes" id="UP000053398">
    <property type="component" value="Unassembled WGS sequence"/>
</dbReference>
<name>A0A101QKF6_STRCK</name>
<protein>
    <submittedName>
        <fullName evidence="3">Flavin reductase</fullName>
    </submittedName>
</protein>
<dbReference type="AlphaFoldDB" id="A0A101QKF6"/>
<evidence type="ECO:0000256" key="1">
    <source>
        <dbReference type="ARBA" id="ARBA00023002"/>
    </source>
</evidence>
<organism evidence="3 4">
    <name type="scientific">Streptomyces corchorusii</name>
    <name type="common">Streptomyces chibaensis</name>
    <dbReference type="NCBI Taxonomy" id="1903"/>
    <lineage>
        <taxon>Bacteria</taxon>
        <taxon>Bacillati</taxon>
        <taxon>Actinomycetota</taxon>
        <taxon>Actinomycetes</taxon>
        <taxon>Kitasatosporales</taxon>
        <taxon>Streptomycetaceae</taxon>
        <taxon>Streptomyces</taxon>
    </lineage>
</organism>
<gene>
    <name evidence="3" type="ORF">AQJ11_05145</name>
</gene>
<dbReference type="SMART" id="SM00903">
    <property type="entry name" value="Flavin_Reduct"/>
    <property type="match status" value="1"/>
</dbReference>
<reference evidence="3 4" key="1">
    <citation type="submission" date="2015-10" db="EMBL/GenBank/DDBJ databases">
        <title>Draft genome sequence of Streptomyces corchorusii DSM 40340, type strain for the species Streptomyces corchorusii.</title>
        <authorList>
            <person name="Ruckert C."/>
            <person name="Winkler A."/>
            <person name="Kalinowski J."/>
            <person name="Kampfer P."/>
            <person name="Glaeser S."/>
        </authorList>
    </citation>
    <scope>NUCLEOTIDE SEQUENCE [LARGE SCALE GENOMIC DNA]</scope>
    <source>
        <strain evidence="3 4">DSM 40340</strain>
    </source>
</reference>
<comment type="caution">
    <text evidence="3">The sequence shown here is derived from an EMBL/GenBank/DDBJ whole genome shotgun (WGS) entry which is preliminary data.</text>
</comment>
<accession>A0A101QKF6</accession>
<keyword evidence="4" id="KW-1185">Reference proteome</keyword>
<dbReference type="PANTHER" id="PTHR30466">
    <property type="entry name" value="FLAVIN REDUCTASE"/>
    <property type="match status" value="1"/>
</dbReference>
<dbReference type="Pfam" id="PF01613">
    <property type="entry name" value="Flavin_Reduct"/>
    <property type="match status" value="1"/>
</dbReference>
<dbReference type="InterPro" id="IPR050268">
    <property type="entry name" value="NADH-dep_flavin_reductase"/>
</dbReference>
<evidence type="ECO:0000313" key="4">
    <source>
        <dbReference type="Proteomes" id="UP000053398"/>
    </source>
</evidence>
<sequence length="169" mass="17878">MFSMTVDRSLFTRAMARVPAPVTIATTVDASGGRWGFTGSSFSSLSLTPPLVLICLDKKASTHHAFVTAERFLVNVLAADQSDVALRFARSGVDRFADGDMETCEFGLPGLRDAAARVACALHDIVDGGDHSILIGRVEAIHTGDGVPLVYSDRSFGRPVPEATAVGAR</sequence>
<evidence type="ECO:0000313" key="3">
    <source>
        <dbReference type="EMBL" id="KUN31582.1"/>
    </source>
</evidence>
<keyword evidence="1" id="KW-0560">Oxidoreductase</keyword>
<dbReference type="SUPFAM" id="SSF50475">
    <property type="entry name" value="FMN-binding split barrel"/>
    <property type="match status" value="1"/>
</dbReference>
<dbReference type="GO" id="GO:0042602">
    <property type="term" value="F:riboflavin reductase (NADPH) activity"/>
    <property type="evidence" value="ECO:0007669"/>
    <property type="project" value="TreeGrafter"/>
</dbReference>
<dbReference type="GO" id="GO:0010181">
    <property type="term" value="F:FMN binding"/>
    <property type="evidence" value="ECO:0007669"/>
    <property type="project" value="InterPro"/>
</dbReference>
<dbReference type="InterPro" id="IPR012349">
    <property type="entry name" value="Split_barrel_FMN-bd"/>
</dbReference>
<feature type="domain" description="Flavin reductase like" evidence="2">
    <location>
        <begin position="15"/>
        <end position="158"/>
    </location>
</feature>
<evidence type="ECO:0000259" key="2">
    <source>
        <dbReference type="SMART" id="SM00903"/>
    </source>
</evidence>